<sequence length="839" mass="95067">MGIFDNLKSLFGNSNAGGLQHYPDKLAAEAKANGKDYWNFKISELPSYAEFTQLDDRQKIELLHLTIVKSHQQENQQRTDYTARHVHEELIKAVVRSKTVFTDDDIAAIINSFIKHARYGLVAYHFWPIAPFIVNIAKQREQNPMPFAPEAKAAFERLKANTNSYQYSDKEGEKLVSKIDALLFLTQNEKGAIKPVVFIGDDALSHFANPQLLALPNKEKEIWYRILAAAQKASGGKPSAKYLSEAKKMIAELGGQKFGEKVKGWFDFIVQNKDEFTNDGVILKVSAINQDAVKGLVWMASQVDDLEILQTIAALTERSFAKVPQFGSTYVSIGNACLFALYKSGKLEGIGHLSRLKLRIKLSNALKAIEKYMEEAAAEQGMTVYEIEDLAVSDFGLVDGKRTWHFDDYRAEVSISGIGKTETKWIKPDGTLQKTVPAFVKDKHDDDFKDLKNTAKQMEVTVTAQRDRVDRMLRSDRRMAWAHFEKYYVNHGLMSYLTHNLIWDFADGGTTQTVLFYNGQWQTNKGQAVKPTPQTSVSLWHPVVSSVDTIKTWRDFLTEHQIVQPLKQAFREVYLLTDAEASTKNYSNRMAAHVLKQHQFNQLAKTRGWKYSLLGAFDDGRENGTAELILNEYGLQAEYWVNEINAEEAYNDTGIWNYVATDQVRFTRLDGGETIDLIDVPVKPFSEIMRDVDLFVGVASVGNDPAWQDTGGVPAYRNYWQAYSFGDLSETAKMRKEILTNLVPRLKISKVAEIRDKFLVVQGKLRTYKIHIGSTNILMEPNDQYLCIVPDRKTKDVTENVYLPFEGDNGLSVVLSKAFLLADDDKITDPTIISQLKMR</sequence>
<dbReference type="OrthoDB" id="9763697at2"/>
<keyword evidence="4" id="KW-1185">Reference proteome</keyword>
<dbReference type="Proteomes" id="UP000199354">
    <property type="component" value="Unassembled WGS sequence"/>
</dbReference>
<protein>
    <submittedName>
        <fullName evidence="3">Uncharacterized protein</fullName>
    </submittedName>
</protein>
<feature type="domain" description="DUF7737" evidence="2">
    <location>
        <begin position="732"/>
        <end position="836"/>
    </location>
</feature>
<name>A0A1G5K4L9_9FLAO</name>
<dbReference type="RefSeq" id="WP_091146435.1">
    <property type="nucleotide sequence ID" value="NZ_FMVF01000020.1"/>
</dbReference>
<dbReference type="AlphaFoldDB" id="A0A1G5K4L9"/>
<evidence type="ECO:0000313" key="3">
    <source>
        <dbReference type="EMBL" id="SCY95497.1"/>
    </source>
</evidence>
<proteinExistence type="predicted"/>
<organism evidence="3 4">
    <name type="scientific">Flavobacterium caeni</name>
    <dbReference type="NCBI Taxonomy" id="490189"/>
    <lineage>
        <taxon>Bacteria</taxon>
        <taxon>Pseudomonadati</taxon>
        <taxon>Bacteroidota</taxon>
        <taxon>Flavobacteriia</taxon>
        <taxon>Flavobacteriales</taxon>
        <taxon>Flavobacteriaceae</taxon>
        <taxon>Flavobacterium</taxon>
    </lineage>
</organism>
<accession>A0A1G5K4L9</accession>
<dbReference type="Pfam" id="PF24879">
    <property type="entry name" value="DUF7737"/>
    <property type="match status" value="1"/>
</dbReference>
<reference evidence="3 4" key="1">
    <citation type="submission" date="2016-10" db="EMBL/GenBank/DDBJ databases">
        <authorList>
            <person name="de Groot N.N."/>
        </authorList>
    </citation>
    <scope>NUCLEOTIDE SEQUENCE [LARGE SCALE GENOMIC DNA]</scope>
    <source>
        <strain evidence="3 4">CGMCC 1.7031</strain>
    </source>
</reference>
<dbReference type="EMBL" id="FMVF01000020">
    <property type="protein sequence ID" value="SCY95497.1"/>
    <property type="molecule type" value="Genomic_DNA"/>
</dbReference>
<feature type="domain" description="DUF4132" evidence="1">
    <location>
        <begin position="430"/>
        <end position="609"/>
    </location>
</feature>
<evidence type="ECO:0000259" key="2">
    <source>
        <dbReference type="Pfam" id="PF24879"/>
    </source>
</evidence>
<gene>
    <name evidence="3" type="ORF">SAMN02927903_03079</name>
</gene>
<dbReference type="STRING" id="490189.SAMN02927903_03079"/>
<dbReference type="InterPro" id="IPR025406">
    <property type="entry name" value="DUF4132"/>
</dbReference>
<evidence type="ECO:0000259" key="1">
    <source>
        <dbReference type="Pfam" id="PF13569"/>
    </source>
</evidence>
<dbReference type="InterPro" id="IPR056639">
    <property type="entry name" value="DUF7737"/>
</dbReference>
<evidence type="ECO:0000313" key="4">
    <source>
        <dbReference type="Proteomes" id="UP000199354"/>
    </source>
</evidence>
<dbReference type="Pfam" id="PF13569">
    <property type="entry name" value="DUF4132"/>
    <property type="match status" value="1"/>
</dbReference>